<comment type="caution">
    <text evidence="2">The sequence shown here is derived from an EMBL/GenBank/DDBJ whole genome shotgun (WGS) entry which is preliminary data.</text>
</comment>
<sequence>MRRMSGKDFRAIDGSREDEDGNFHSGGGENISSEVKMGLCVGISIDRELKMFLHAWIFSFSNNTHNLREKEAFNQF</sequence>
<dbReference type="EMBL" id="JAYMYQ010000008">
    <property type="protein sequence ID" value="KAK7315771.1"/>
    <property type="molecule type" value="Genomic_DNA"/>
</dbReference>
<feature type="compositionally biased region" description="Basic and acidic residues" evidence="1">
    <location>
        <begin position="1"/>
        <end position="15"/>
    </location>
</feature>
<gene>
    <name evidence="2" type="ORF">VNO77_34345</name>
</gene>
<protein>
    <submittedName>
        <fullName evidence="2">Uncharacterized protein</fullName>
    </submittedName>
</protein>
<dbReference type="Proteomes" id="UP001367508">
    <property type="component" value="Unassembled WGS sequence"/>
</dbReference>
<evidence type="ECO:0000256" key="1">
    <source>
        <dbReference type="SAM" id="MobiDB-lite"/>
    </source>
</evidence>
<evidence type="ECO:0000313" key="3">
    <source>
        <dbReference type="Proteomes" id="UP001367508"/>
    </source>
</evidence>
<feature type="region of interest" description="Disordered" evidence="1">
    <location>
        <begin position="1"/>
        <end position="32"/>
    </location>
</feature>
<dbReference type="AlphaFoldDB" id="A0AAN9PYG3"/>
<reference evidence="2 3" key="1">
    <citation type="submission" date="2024-01" db="EMBL/GenBank/DDBJ databases">
        <title>The genomes of 5 underutilized Papilionoideae crops provide insights into root nodulation and disease resistanc.</title>
        <authorList>
            <person name="Jiang F."/>
        </authorList>
    </citation>
    <scope>NUCLEOTIDE SEQUENCE [LARGE SCALE GENOMIC DNA]</scope>
    <source>
        <strain evidence="2">LVBAO_FW01</strain>
        <tissue evidence="2">Leaves</tissue>
    </source>
</reference>
<proteinExistence type="predicted"/>
<evidence type="ECO:0000313" key="2">
    <source>
        <dbReference type="EMBL" id="KAK7315771.1"/>
    </source>
</evidence>
<name>A0AAN9PYG3_CANGL</name>
<organism evidence="2 3">
    <name type="scientific">Canavalia gladiata</name>
    <name type="common">Sword bean</name>
    <name type="synonym">Dolichos gladiatus</name>
    <dbReference type="NCBI Taxonomy" id="3824"/>
    <lineage>
        <taxon>Eukaryota</taxon>
        <taxon>Viridiplantae</taxon>
        <taxon>Streptophyta</taxon>
        <taxon>Embryophyta</taxon>
        <taxon>Tracheophyta</taxon>
        <taxon>Spermatophyta</taxon>
        <taxon>Magnoliopsida</taxon>
        <taxon>eudicotyledons</taxon>
        <taxon>Gunneridae</taxon>
        <taxon>Pentapetalae</taxon>
        <taxon>rosids</taxon>
        <taxon>fabids</taxon>
        <taxon>Fabales</taxon>
        <taxon>Fabaceae</taxon>
        <taxon>Papilionoideae</taxon>
        <taxon>50 kb inversion clade</taxon>
        <taxon>NPAAA clade</taxon>
        <taxon>indigoferoid/millettioid clade</taxon>
        <taxon>Phaseoleae</taxon>
        <taxon>Canavalia</taxon>
    </lineage>
</organism>
<keyword evidence="3" id="KW-1185">Reference proteome</keyword>
<accession>A0AAN9PYG3</accession>